<organism evidence="2 3">
    <name type="scientific">Acetobacter peroxydans</name>
    <dbReference type="NCBI Taxonomy" id="104098"/>
    <lineage>
        <taxon>Bacteria</taxon>
        <taxon>Pseudomonadati</taxon>
        <taxon>Pseudomonadota</taxon>
        <taxon>Alphaproteobacteria</taxon>
        <taxon>Acetobacterales</taxon>
        <taxon>Acetobacteraceae</taxon>
        <taxon>Acetobacter</taxon>
    </lineage>
</organism>
<gene>
    <name evidence="2" type="ORF">APE01nite_12680</name>
</gene>
<dbReference type="RefSeq" id="WP_242008963.1">
    <property type="nucleotide sequence ID" value="NZ_BAPL01000001.1"/>
</dbReference>
<accession>A0A4Y3TR16</accession>
<evidence type="ECO:0000313" key="3">
    <source>
        <dbReference type="Proteomes" id="UP000317730"/>
    </source>
</evidence>
<comment type="caution">
    <text evidence="2">The sequence shown here is derived from an EMBL/GenBank/DDBJ whole genome shotgun (WGS) entry which is preliminary data.</text>
</comment>
<dbReference type="EMBL" id="BJMV01000005">
    <property type="protein sequence ID" value="GEB85471.1"/>
    <property type="molecule type" value="Genomic_DNA"/>
</dbReference>
<keyword evidence="3" id="KW-1185">Reference proteome</keyword>
<dbReference type="InterPro" id="IPR005586">
    <property type="entry name" value="ABC_trans_aux"/>
</dbReference>
<sequence length="221" mass="23865">MNRLPLFHASAVSERARHPVLRVMLLAGLTAGTAFGLAGCAGPPLRLYTLGMPSDQPAPQSSQPRLSSRAATVAVSNVVIPDYLDSQDMVVRRGEEIVRSPRSRWATRLSIGITDLIANEMASFHPSMLITDQPLADAAMLRVQVDISRFDVDMNGQATLDAHWAILPADPHKPLIRNRTQLTMSGPVATDADVAALMRKMVIQLADKVNADLPVVSASQN</sequence>
<evidence type="ECO:0000313" key="2">
    <source>
        <dbReference type="EMBL" id="GEB85471.1"/>
    </source>
</evidence>
<protein>
    <recommendedName>
        <fullName evidence="1">ABC-type transport auxiliary lipoprotein component domain-containing protein</fullName>
    </recommendedName>
</protein>
<reference evidence="2 3" key="1">
    <citation type="submission" date="2019-06" db="EMBL/GenBank/DDBJ databases">
        <title>Whole genome shotgun sequence of Acetobacter peroxydans NBRC 13755.</title>
        <authorList>
            <person name="Hosoyama A."/>
            <person name="Uohara A."/>
            <person name="Ohji S."/>
            <person name="Ichikawa N."/>
        </authorList>
    </citation>
    <scope>NUCLEOTIDE SEQUENCE [LARGE SCALE GENOMIC DNA]</scope>
    <source>
        <strain evidence="2 3">NBRC 13755</strain>
    </source>
</reference>
<evidence type="ECO:0000259" key="1">
    <source>
        <dbReference type="Pfam" id="PF03886"/>
    </source>
</evidence>
<proteinExistence type="predicted"/>
<dbReference type="Gene3D" id="3.40.50.10610">
    <property type="entry name" value="ABC-type transport auxiliary lipoprotein component"/>
    <property type="match status" value="1"/>
</dbReference>
<dbReference type="AlphaFoldDB" id="A0A4Y3TR16"/>
<feature type="domain" description="ABC-type transport auxiliary lipoprotein component" evidence="1">
    <location>
        <begin position="48"/>
        <end position="209"/>
    </location>
</feature>
<name>A0A4Y3TR16_9PROT</name>
<dbReference type="Pfam" id="PF03886">
    <property type="entry name" value="ABC_trans_aux"/>
    <property type="match status" value="1"/>
</dbReference>
<dbReference type="Proteomes" id="UP000317730">
    <property type="component" value="Unassembled WGS sequence"/>
</dbReference>
<dbReference type="SUPFAM" id="SSF159594">
    <property type="entry name" value="XCC0632-like"/>
    <property type="match status" value="1"/>
</dbReference>